<organism evidence="2">
    <name type="scientific">Harvfovirus sp</name>
    <dbReference type="NCBI Taxonomy" id="2487768"/>
    <lineage>
        <taxon>Viruses</taxon>
        <taxon>Varidnaviria</taxon>
        <taxon>Bamfordvirae</taxon>
        <taxon>Nucleocytoviricota</taxon>
        <taxon>Megaviricetes</taxon>
        <taxon>Imitervirales</taxon>
        <taxon>Mimiviridae</taxon>
        <taxon>Klosneuvirinae</taxon>
    </lineage>
</organism>
<keyword evidence="2" id="KW-0547">Nucleotide-binding</keyword>
<dbReference type="SUPFAM" id="SSF52540">
    <property type="entry name" value="P-loop containing nucleoside triphosphate hydrolases"/>
    <property type="match status" value="1"/>
</dbReference>
<dbReference type="GO" id="GO:0022857">
    <property type="term" value="F:transmembrane transporter activity"/>
    <property type="evidence" value="ECO:0007669"/>
    <property type="project" value="TreeGrafter"/>
</dbReference>
<feature type="domain" description="ABC transporter" evidence="1">
    <location>
        <begin position="125"/>
        <end position="275"/>
    </location>
</feature>
<dbReference type="Pfam" id="PF00005">
    <property type="entry name" value="ABC_tran"/>
    <property type="match status" value="1"/>
</dbReference>
<dbReference type="PANTHER" id="PTHR24220">
    <property type="entry name" value="IMPORT ATP-BINDING PROTEIN"/>
    <property type="match status" value="1"/>
</dbReference>
<reference evidence="2" key="1">
    <citation type="submission" date="2018-10" db="EMBL/GenBank/DDBJ databases">
        <title>Hidden diversity of soil giant viruses.</title>
        <authorList>
            <person name="Schulz F."/>
            <person name="Alteio L."/>
            <person name="Goudeau D."/>
            <person name="Ryan E.M."/>
            <person name="Malmstrom R.R."/>
            <person name="Blanchard J."/>
            <person name="Woyke T."/>
        </authorList>
    </citation>
    <scope>NUCLEOTIDE SEQUENCE</scope>
    <source>
        <strain evidence="2">HAV1</strain>
    </source>
</reference>
<gene>
    <name evidence="2" type="ORF">Harvfovirus12_2</name>
</gene>
<dbReference type="Gene3D" id="3.40.50.300">
    <property type="entry name" value="P-loop containing nucleotide triphosphate hydrolases"/>
    <property type="match status" value="1"/>
</dbReference>
<sequence>MTAILRAIIIVSFSGYLWKNSQGALLSYLFINNNRLFGFLNVMSQLETTKNISSGRLSNTFTMIEGAMERNSVIDVVPTSPDEKSSLMRSSNESKNICADIKTIQIIDIKQVINETIKLEFKGMIDIDLNESGIILLNGKKGCGKSVTMDILAGQYDGKVTGSMTIDGVPAQNEFRDLDDRIYIRQCIVDDYLANRKKTITFSLSELFPKATKSEIEDYLTHFGLLHKIKHLEMTQPVSKDERGLSPGERQSIVLASAIWKAIKLNCRFLLLDEPERNIDFETIKWIFDNILCVPKYRLKIVLITHLSELKDYLYAKRVVKQTWRYPENSGGTLTFIIENH</sequence>
<evidence type="ECO:0000313" key="2">
    <source>
        <dbReference type="EMBL" id="AYV80966.1"/>
    </source>
</evidence>
<dbReference type="InterPro" id="IPR003439">
    <property type="entry name" value="ABC_transporter-like_ATP-bd"/>
</dbReference>
<dbReference type="GO" id="GO:0005524">
    <property type="term" value="F:ATP binding"/>
    <property type="evidence" value="ECO:0007669"/>
    <property type="project" value="UniProtKB-KW"/>
</dbReference>
<dbReference type="InterPro" id="IPR027417">
    <property type="entry name" value="P-loop_NTPase"/>
</dbReference>
<name>A0A3G5A160_9VIRU</name>
<evidence type="ECO:0000259" key="1">
    <source>
        <dbReference type="Pfam" id="PF00005"/>
    </source>
</evidence>
<protein>
    <submittedName>
        <fullName evidence="2">ABC transporter ATP-binding protein</fullName>
    </submittedName>
</protein>
<dbReference type="InterPro" id="IPR015854">
    <property type="entry name" value="ABC_transpr_LolD-like"/>
</dbReference>
<dbReference type="EMBL" id="MK072254">
    <property type="protein sequence ID" value="AYV80966.1"/>
    <property type="molecule type" value="Genomic_DNA"/>
</dbReference>
<dbReference type="PANTHER" id="PTHR24220:SF659">
    <property type="entry name" value="TRANSPORTER, PUTATIVE-RELATED"/>
    <property type="match status" value="1"/>
</dbReference>
<accession>A0A3G5A160</accession>
<dbReference type="GO" id="GO:0016887">
    <property type="term" value="F:ATP hydrolysis activity"/>
    <property type="evidence" value="ECO:0007669"/>
    <property type="project" value="InterPro"/>
</dbReference>
<keyword evidence="2" id="KW-0067">ATP-binding</keyword>
<dbReference type="GO" id="GO:0005886">
    <property type="term" value="C:plasma membrane"/>
    <property type="evidence" value="ECO:0007669"/>
    <property type="project" value="TreeGrafter"/>
</dbReference>
<proteinExistence type="predicted"/>